<reference evidence="6 7" key="1">
    <citation type="journal article" date="2019" name="Nat. Microbiol.">
        <title>Mediterranean grassland soil C-N compound turnover is dependent on rainfall and depth, and is mediated by genomically divergent microorganisms.</title>
        <authorList>
            <person name="Diamond S."/>
            <person name="Andeer P.F."/>
            <person name="Li Z."/>
            <person name="Crits-Christoph A."/>
            <person name="Burstein D."/>
            <person name="Anantharaman K."/>
            <person name="Lane K.R."/>
            <person name="Thomas B.C."/>
            <person name="Pan C."/>
            <person name="Northen T.R."/>
            <person name="Banfield J.F."/>
        </authorList>
    </citation>
    <scope>NUCLEOTIDE SEQUENCE [LARGE SCALE GENOMIC DNA]</scope>
    <source>
        <strain evidence="6">WS_9</strain>
    </source>
</reference>
<dbReference type="Proteomes" id="UP000317691">
    <property type="component" value="Unassembled WGS sequence"/>
</dbReference>
<comment type="subcellular location">
    <subcellularLocation>
        <location evidence="1">Membrane</location>
    </subcellularLocation>
</comment>
<dbReference type="Gene3D" id="2.120.10.30">
    <property type="entry name" value="TolB, C-terminal domain"/>
    <property type="match status" value="2"/>
</dbReference>
<evidence type="ECO:0000256" key="2">
    <source>
        <dbReference type="ARBA" id="ARBA00009820"/>
    </source>
</evidence>
<feature type="domain" description="Bacterial surface antigen (D15)" evidence="5">
    <location>
        <begin position="758"/>
        <end position="921"/>
    </location>
</feature>
<keyword evidence="4" id="KW-0732">Signal</keyword>
<keyword evidence="3" id="KW-0472">Membrane</keyword>
<dbReference type="PANTHER" id="PTHR36842">
    <property type="entry name" value="PROTEIN TOLB HOMOLOG"/>
    <property type="match status" value="1"/>
</dbReference>
<evidence type="ECO:0000313" key="6">
    <source>
        <dbReference type="EMBL" id="TMQ66678.1"/>
    </source>
</evidence>
<evidence type="ECO:0000256" key="4">
    <source>
        <dbReference type="SAM" id="SignalP"/>
    </source>
</evidence>
<evidence type="ECO:0000256" key="3">
    <source>
        <dbReference type="ARBA" id="ARBA00023136"/>
    </source>
</evidence>
<dbReference type="SUPFAM" id="SSF82171">
    <property type="entry name" value="DPP6 N-terminal domain-like"/>
    <property type="match status" value="1"/>
</dbReference>
<sequence>MKKNGLLVGLTAAFLFAAAAPAAAQYYAFGKNKVQYENFDWLTLKGEHVEIFYYPQEEPIARLALILAEESYQDLSAKFQHEVPRMIPLIVYSSHHHFEQTNVSPFFVPEGVQGFTEFMKGRVVLPYTGSFAEFQHVLHHEMVHVFQFSIMEESYKKHRRASYLVPPLWFSEGLAEYWSTKWDAQGTMVVSDMVLEGSLPQINEFWKYDGTFTVYKLGQSLCQYIGETYGQDALRRLYTELHREDSFEKLIQRVTGVPARRVSEDWILAMKRRYFPEVKDRGTLATMAQDRAVSQGVNLKPVAVPDTTILGGNRYLFISARSGYTNIYSATYRGTERNVKSVVRGQRGAQFESFHPFQSRIDVSRGGELAFVSKWSGRDALFIMDLAKREVVFRSHVEDLISLASPAWSRDGTKIAFSGLRASGQSDLYVMRRDTGEVTRLTNDYYADSDPTWSPDGTEIAFSSDRTRYGKEGHHNLFLIDVESLDVRYLTCGPWTDQTPTWSPDGSRIAFASDRDGMYEIYTVNREGNGARAARILGATLDPAWLPDGKSFLFTGFNRGGFGIYQMPVGTPAPGDSFSLDTALAQGPPQWSWDETLARSTEAPSKYQAHYGLDLIQGGISAAATENVSEGFQGAFSDLLGNRLYYFQVGNTAQQASEILSRMNLAVWNVRREHRWNYGFGVFHSAGNFVDIVGDDYFERRAGGSLIASYPFSRFRRIDGSMSLYYDKKDRFGGLFEREGLLATHSISIVSDNTLWFPTGPRDGSRLNVTGSITTNLTSGRNESVTLLADIRRYFRVSQWTSVAVRLQGRASEGADPQRFVMGGSLSMRGYPRRYFEGTRMAMANVEYRFPLLDHVVLGVPFRGFGLPGLEGAAFADAGSAWEKFESMPRPKGSFGIGLRMNLLGYMVLRYDFAKRTDFERVQPGWEREFYLGFDY</sequence>
<accession>A0A538TST5</accession>
<dbReference type="InterPro" id="IPR011042">
    <property type="entry name" value="6-blade_b-propeller_TolB-like"/>
</dbReference>
<gene>
    <name evidence="6" type="ORF">E6K79_01805</name>
</gene>
<comment type="similarity">
    <text evidence="2">Belongs to the TolB family.</text>
</comment>
<proteinExistence type="inferred from homology"/>
<evidence type="ECO:0000313" key="7">
    <source>
        <dbReference type="Proteomes" id="UP000317691"/>
    </source>
</evidence>
<dbReference type="InterPro" id="IPR011659">
    <property type="entry name" value="WD40"/>
</dbReference>
<evidence type="ECO:0000259" key="5">
    <source>
        <dbReference type="Pfam" id="PF01103"/>
    </source>
</evidence>
<feature type="chain" id="PRO_5021805082" description="Bacterial surface antigen (D15) domain-containing protein" evidence="4">
    <location>
        <begin position="25"/>
        <end position="936"/>
    </location>
</feature>
<dbReference type="Gene3D" id="2.40.160.50">
    <property type="entry name" value="membrane protein fhac: a member of the omp85/tpsb transporter family"/>
    <property type="match status" value="1"/>
</dbReference>
<dbReference type="PANTHER" id="PTHR36842:SF1">
    <property type="entry name" value="PROTEIN TOLB"/>
    <property type="match status" value="1"/>
</dbReference>
<dbReference type="InterPro" id="IPR000184">
    <property type="entry name" value="Bac_surfAg_D15"/>
</dbReference>
<comment type="caution">
    <text evidence="6">The sequence shown here is derived from an EMBL/GenBank/DDBJ whole genome shotgun (WGS) entry which is preliminary data.</text>
</comment>
<organism evidence="6 7">
    <name type="scientific">Eiseniibacteriota bacterium</name>
    <dbReference type="NCBI Taxonomy" id="2212470"/>
    <lineage>
        <taxon>Bacteria</taxon>
        <taxon>Candidatus Eiseniibacteriota</taxon>
    </lineage>
</organism>
<dbReference type="GO" id="GO:0019867">
    <property type="term" value="C:outer membrane"/>
    <property type="evidence" value="ECO:0007669"/>
    <property type="project" value="InterPro"/>
</dbReference>
<dbReference type="Pfam" id="PF07676">
    <property type="entry name" value="PD40"/>
    <property type="match status" value="4"/>
</dbReference>
<dbReference type="Pfam" id="PF01103">
    <property type="entry name" value="Omp85"/>
    <property type="match status" value="1"/>
</dbReference>
<name>A0A538TST5_UNCEI</name>
<feature type="signal peptide" evidence="4">
    <location>
        <begin position="1"/>
        <end position="24"/>
    </location>
</feature>
<evidence type="ECO:0000256" key="1">
    <source>
        <dbReference type="ARBA" id="ARBA00004370"/>
    </source>
</evidence>
<protein>
    <recommendedName>
        <fullName evidence="5">Bacterial surface antigen (D15) domain-containing protein</fullName>
    </recommendedName>
</protein>
<dbReference type="AlphaFoldDB" id="A0A538TST5"/>
<dbReference type="EMBL" id="VBOZ01000008">
    <property type="protein sequence ID" value="TMQ66678.1"/>
    <property type="molecule type" value="Genomic_DNA"/>
</dbReference>